<evidence type="ECO:0000313" key="2">
    <source>
        <dbReference type="Proteomes" id="UP000317593"/>
    </source>
</evidence>
<proteinExistence type="predicted"/>
<protein>
    <submittedName>
        <fullName evidence="1">Uncharacterized protein</fullName>
    </submittedName>
</protein>
<dbReference type="EMBL" id="FXTH01000017">
    <property type="protein sequence ID" value="SMO84298.1"/>
    <property type="molecule type" value="Genomic_DNA"/>
</dbReference>
<keyword evidence="2" id="KW-1185">Reference proteome</keyword>
<dbReference type="Proteomes" id="UP000317593">
    <property type="component" value="Unassembled WGS sequence"/>
</dbReference>
<sequence>MPMRKITQFHDTDKPDANHMLLAVDVSSRRLDLYSRYRQDGTEFELCEGFSNDLTTIATHLPKLFKMEPLPCGEKCSLERLF</sequence>
<gene>
    <name evidence="1" type="ORF">SAMN06265218_1175</name>
</gene>
<evidence type="ECO:0000313" key="1">
    <source>
        <dbReference type="EMBL" id="SMO84298.1"/>
    </source>
</evidence>
<reference evidence="1 2" key="1">
    <citation type="submission" date="2017-05" db="EMBL/GenBank/DDBJ databases">
        <authorList>
            <person name="Varghese N."/>
            <person name="Submissions S."/>
        </authorList>
    </citation>
    <scope>NUCLEOTIDE SEQUENCE [LARGE SCALE GENOMIC DNA]</scope>
    <source>
        <strain evidence="1 2">DSM 21194</strain>
    </source>
</reference>
<organism evidence="1 2">
    <name type="scientific">Fodinibius sediminis</name>
    <dbReference type="NCBI Taxonomy" id="1214077"/>
    <lineage>
        <taxon>Bacteria</taxon>
        <taxon>Pseudomonadati</taxon>
        <taxon>Balneolota</taxon>
        <taxon>Balneolia</taxon>
        <taxon>Balneolales</taxon>
        <taxon>Balneolaceae</taxon>
        <taxon>Fodinibius</taxon>
    </lineage>
</organism>
<dbReference type="AlphaFoldDB" id="A0A521EK50"/>
<name>A0A521EK50_9BACT</name>
<accession>A0A521EK50</accession>